<reference evidence="1" key="1">
    <citation type="submission" date="2020-11" db="EMBL/GenBank/DDBJ databases">
        <authorList>
            <person name="Tran Van P."/>
        </authorList>
    </citation>
    <scope>NUCLEOTIDE SEQUENCE</scope>
</reference>
<evidence type="ECO:0000313" key="1">
    <source>
        <dbReference type="EMBL" id="CAD7269013.1"/>
    </source>
</evidence>
<name>A0A7R9G843_TIMSH</name>
<dbReference type="EMBL" id="OC019011">
    <property type="protein sequence ID" value="CAD7269013.1"/>
    <property type="molecule type" value="Genomic_DNA"/>
</dbReference>
<evidence type="ECO:0008006" key="2">
    <source>
        <dbReference type="Google" id="ProtNLM"/>
    </source>
</evidence>
<gene>
    <name evidence="1" type="ORF">TSIB3V08_LOCUS13013</name>
</gene>
<accession>A0A7R9G843</accession>
<dbReference type="SUPFAM" id="SSF57716">
    <property type="entry name" value="Glucocorticoid receptor-like (DNA-binding domain)"/>
    <property type="match status" value="1"/>
</dbReference>
<sequence length="256" mass="29470">MVGNLDIALYMVLTGSQQNIPRQRIVSPVLKLQKSRYLLNEQFDSALQVSEQDGLPDQVCVSCAYHVDKYLEFKEQCQASDWKLRQRLTSVDQEQEIIVIKEEADLKDAHDLASYRRPTRPMLSRTSDYNVPTLQDVPSVRSVGHNESKLDVVTRYRDFLTCVNVGVCPDDQAYKLNSWQELGQKFELLVVRKCQLMCGQHCQHCQQCQHWTVYSRSLRQDWRIAGHGTDPGGSLREGVGWHNNCWVISFLPVELT</sequence>
<protein>
    <recommendedName>
        <fullName evidence="2">ZAD domain-containing protein</fullName>
    </recommendedName>
</protein>
<proteinExistence type="predicted"/>
<organism evidence="1">
    <name type="scientific">Timema shepardi</name>
    <name type="common">Walking stick</name>
    <dbReference type="NCBI Taxonomy" id="629360"/>
    <lineage>
        <taxon>Eukaryota</taxon>
        <taxon>Metazoa</taxon>
        <taxon>Ecdysozoa</taxon>
        <taxon>Arthropoda</taxon>
        <taxon>Hexapoda</taxon>
        <taxon>Insecta</taxon>
        <taxon>Pterygota</taxon>
        <taxon>Neoptera</taxon>
        <taxon>Polyneoptera</taxon>
        <taxon>Phasmatodea</taxon>
        <taxon>Timematodea</taxon>
        <taxon>Timematoidea</taxon>
        <taxon>Timematidae</taxon>
        <taxon>Timema</taxon>
    </lineage>
</organism>
<dbReference type="AlphaFoldDB" id="A0A7R9G843"/>